<feature type="region of interest" description="Disordered" evidence="1">
    <location>
        <begin position="1"/>
        <end position="25"/>
    </location>
</feature>
<dbReference type="AlphaFoldDB" id="A0A6S6PH70"/>
<evidence type="ECO:0000313" key="3">
    <source>
        <dbReference type="Proteomes" id="UP000515734"/>
    </source>
</evidence>
<reference evidence="2 3" key="1">
    <citation type="submission" date="2020-07" db="EMBL/GenBank/DDBJ databases">
        <title>Complete genome sequence of Mycolicibacterium litorale like strain isolated from cardiac implantable electronic device infection.</title>
        <authorList>
            <person name="Fukano H."/>
            <person name="Miyama H."/>
            <person name="Hoshino Y."/>
        </authorList>
    </citation>
    <scope>NUCLEOTIDE SEQUENCE [LARGE SCALE GENOMIC DNA]</scope>
    <source>
        <strain evidence="2 3">NIIDNTM18</strain>
    </source>
</reference>
<proteinExistence type="predicted"/>
<evidence type="ECO:0000313" key="2">
    <source>
        <dbReference type="EMBL" id="BCI55328.1"/>
    </source>
</evidence>
<evidence type="ECO:0000256" key="1">
    <source>
        <dbReference type="SAM" id="MobiDB-lite"/>
    </source>
</evidence>
<dbReference type="EMBL" id="AP023287">
    <property type="protein sequence ID" value="BCI55328.1"/>
    <property type="molecule type" value="Genomic_DNA"/>
</dbReference>
<organism evidence="2 3">
    <name type="scientific">Mycolicibacterium litorale</name>
    <dbReference type="NCBI Taxonomy" id="758802"/>
    <lineage>
        <taxon>Bacteria</taxon>
        <taxon>Bacillati</taxon>
        <taxon>Actinomycetota</taxon>
        <taxon>Actinomycetes</taxon>
        <taxon>Mycobacteriales</taxon>
        <taxon>Mycobacteriaceae</taxon>
        <taxon>Mycolicibacterium</taxon>
    </lineage>
</organism>
<accession>A0A6S6PH70</accession>
<gene>
    <name evidence="2" type="ORF">NIIDNTM18_46060</name>
</gene>
<name>A0A6S6PH70_9MYCO</name>
<dbReference type="Proteomes" id="UP000515734">
    <property type="component" value="Chromosome"/>
</dbReference>
<protein>
    <submittedName>
        <fullName evidence="2">Uncharacterized protein</fullName>
    </submittedName>
</protein>
<sequence>MLQSRTHTPAAGSRDEPSVLSESDYQAWAEGMRQHAAAVTDPELAEHARRAAELADRTVAVIRQFRVESSSRDVLDVEPPPSAKAYGEVTTEFRGEMEALERACPRP</sequence>